<keyword evidence="3" id="KW-1185">Reference proteome</keyword>
<name>A0A084ATR7_STACB</name>
<evidence type="ECO:0000313" key="3">
    <source>
        <dbReference type="Proteomes" id="UP000028045"/>
    </source>
</evidence>
<evidence type="ECO:0000256" key="1">
    <source>
        <dbReference type="SAM" id="MobiDB-lite"/>
    </source>
</evidence>
<sequence length="620" mass="68580">MSQKTKNASILSYFKPLPQSQPSQSQPSPSRPSASTAPAKPPQSPPLPSSPLSALGTPYKSTRGARPPQFSSTLEIQASDEDGDGSSSDNSLEDLSTLLGSTQPRNVVSPPRPSANPFATPRAKRTALKMHPSPLSILPKHKFDLEALAKDARRDDATDASSLRVHAAADDEDDMGSIQAGGGTNDALANIVQDGGGQDAHKVLRAVKRAEAGSSLLWYCFFDPEFKALPTSPLPKKAARTGPWRLLTLEDAKTREQYVLSGIPTTILDKMGTLPDEIFHWMLDEICVESSIILRSGYSDLVAKCPNQVQTFLTTERLEGLFLRLGAAEGIRNPTAACAVSKTPQDPYKERDWSCVESFLGLLERLSAFMSTSSVTYAAQTLLRMSMDRFLITNMGALMVYESALSSLVGAIPEPSWEFFCFETCSQMHANVKEQCIRINAVLCLRIDEPRLHQLRRRLAATFLFDDPALSRRYPDNAISFKDLIHRVRQDDFAVNPQTDFAELKATILFLDIAIDDGSFVPTGNTEDEKQFNQEVDELAETLRDIWRKINDTGMKLARTEAKSVIEWVQQRLMLSVRTRRRAKTSIFDIPGQREDPSLPQQQDFMKKFLKKGPSVNAAG</sequence>
<feature type="compositionally biased region" description="Low complexity" evidence="1">
    <location>
        <begin position="85"/>
        <end position="96"/>
    </location>
</feature>
<feature type="region of interest" description="Disordered" evidence="1">
    <location>
        <begin position="154"/>
        <end position="182"/>
    </location>
</feature>
<protein>
    <submittedName>
        <fullName evidence="2">Uncharacterized protein</fullName>
    </submittedName>
</protein>
<feature type="compositionally biased region" description="Polar residues" evidence="1">
    <location>
        <begin position="1"/>
        <end position="10"/>
    </location>
</feature>
<accession>A0A084ATR7</accession>
<dbReference type="Proteomes" id="UP000028045">
    <property type="component" value="Unassembled WGS sequence"/>
</dbReference>
<dbReference type="AlphaFoldDB" id="A0A084ATR7"/>
<dbReference type="HOGENOM" id="CLU_016938_1_0_1"/>
<feature type="compositionally biased region" description="Low complexity" evidence="1">
    <location>
        <begin position="16"/>
        <end position="38"/>
    </location>
</feature>
<evidence type="ECO:0000313" key="2">
    <source>
        <dbReference type="EMBL" id="KEY68696.1"/>
    </source>
</evidence>
<proteinExistence type="predicted"/>
<feature type="compositionally biased region" description="Pro residues" evidence="1">
    <location>
        <begin position="39"/>
        <end position="49"/>
    </location>
</feature>
<organism evidence="2 3">
    <name type="scientific">Stachybotrys chartarum (strain CBS 109288 / IBT 7711)</name>
    <name type="common">Toxic black mold</name>
    <name type="synonym">Stilbospora chartarum</name>
    <dbReference type="NCBI Taxonomy" id="1280523"/>
    <lineage>
        <taxon>Eukaryota</taxon>
        <taxon>Fungi</taxon>
        <taxon>Dikarya</taxon>
        <taxon>Ascomycota</taxon>
        <taxon>Pezizomycotina</taxon>
        <taxon>Sordariomycetes</taxon>
        <taxon>Hypocreomycetidae</taxon>
        <taxon>Hypocreales</taxon>
        <taxon>Stachybotryaceae</taxon>
        <taxon>Stachybotrys</taxon>
    </lineage>
</organism>
<dbReference type="EMBL" id="KL648566">
    <property type="protein sequence ID" value="KEY68696.1"/>
    <property type="molecule type" value="Genomic_DNA"/>
</dbReference>
<gene>
    <name evidence="2" type="ORF">S7711_00570</name>
</gene>
<dbReference type="OrthoDB" id="5350396at2759"/>
<reference evidence="2 3" key="1">
    <citation type="journal article" date="2014" name="BMC Genomics">
        <title>Comparative genome sequencing reveals chemotype-specific gene clusters in the toxigenic black mold Stachybotrys.</title>
        <authorList>
            <person name="Semeiks J."/>
            <person name="Borek D."/>
            <person name="Otwinowski Z."/>
            <person name="Grishin N.V."/>
        </authorList>
    </citation>
    <scope>NUCLEOTIDE SEQUENCE [LARGE SCALE GENOMIC DNA]</scope>
    <source>
        <strain evidence="3">CBS 109288 / IBT 7711</strain>
    </source>
</reference>
<feature type="region of interest" description="Disordered" evidence="1">
    <location>
        <begin position="1"/>
        <end position="119"/>
    </location>
</feature>